<organism evidence="1 2">
    <name type="scientific">Actinokineospora iranica</name>
    <dbReference type="NCBI Taxonomy" id="1271860"/>
    <lineage>
        <taxon>Bacteria</taxon>
        <taxon>Bacillati</taxon>
        <taxon>Actinomycetota</taxon>
        <taxon>Actinomycetes</taxon>
        <taxon>Pseudonocardiales</taxon>
        <taxon>Pseudonocardiaceae</taxon>
        <taxon>Actinokineospora</taxon>
    </lineage>
</organism>
<protein>
    <submittedName>
        <fullName evidence="1">Uncharacterized protein</fullName>
    </submittedName>
</protein>
<gene>
    <name evidence="1" type="ORF">SAMN05216174_11390</name>
</gene>
<dbReference type="EMBL" id="FMZZ01000013">
    <property type="protein sequence ID" value="SDD56961.1"/>
    <property type="molecule type" value="Genomic_DNA"/>
</dbReference>
<reference evidence="2" key="1">
    <citation type="submission" date="2016-10" db="EMBL/GenBank/DDBJ databases">
        <authorList>
            <person name="Varghese N."/>
            <person name="Submissions S."/>
        </authorList>
    </citation>
    <scope>NUCLEOTIDE SEQUENCE [LARGE SCALE GENOMIC DNA]</scope>
    <source>
        <strain evidence="2">IBRC-M 10403</strain>
    </source>
</reference>
<sequence>MTSGDEKRVRAAVAVAPEQPLDAAAVSGLAAIEAMTFDVRTLRDLGDGIAEVTARVVMPGGTQPAVWTVRLVTVEQEWLNSSTEPVQ</sequence>
<keyword evidence="2" id="KW-1185">Reference proteome</keyword>
<proteinExistence type="predicted"/>
<evidence type="ECO:0000313" key="1">
    <source>
        <dbReference type="EMBL" id="SDD56961.1"/>
    </source>
</evidence>
<dbReference type="Proteomes" id="UP000199501">
    <property type="component" value="Unassembled WGS sequence"/>
</dbReference>
<dbReference type="AlphaFoldDB" id="A0A1G6VTT5"/>
<evidence type="ECO:0000313" key="2">
    <source>
        <dbReference type="Proteomes" id="UP000199501"/>
    </source>
</evidence>
<accession>A0A1G6VTT5</accession>
<name>A0A1G6VTT5_9PSEU</name>